<dbReference type="Pfam" id="PF00069">
    <property type="entry name" value="Pkinase"/>
    <property type="match status" value="1"/>
</dbReference>
<dbReference type="GO" id="GO:0004674">
    <property type="term" value="F:protein serine/threonine kinase activity"/>
    <property type="evidence" value="ECO:0007669"/>
    <property type="project" value="UniProtKB-KW"/>
</dbReference>
<dbReference type="RefSeq" id="WP_015178921.1">
    <property type="nucleotide sequence ID" value="NC_019729.1"/>
</dbReference>
<evidence type="ECO:0000256" key="3">
    <source>
        <dbReference type="PROSITE-ProRule" id="PRU00221"/>
    </source>
</evidence>
<evidence type="ECO:0000256" key="4">
    <source>
        <dbReference type="SAM" id="Coils"/>
    </source>
</evidence>
<dbReference type="Pfam" id="PF25172">
    <property type="entry name" value="Beta-prop_WDR3_2nd"/>
    <property type="match status" value="1"/>
</dbReference>
<keyword evidence="6" id="KW-0808">Transferase</keyword>
<reference evidence="6 7" key="1">
    <citation type="submission" date="2012-05" db="EMBL/GenBank/DDBJ databases">
        <title>Finished chromosome of genome of Oscillatoria sp. PCC 7112.</title>
        <authorList>
            <consortium name="US DOE Joint Genome Institute"/>
            <person name="Gugger M."/>
            <person name="Coursin T."/>
            <person name="Rippka R."/>
            <person name="Tandeau De Marsac N."/>
            <person name="Huntemann M."/>
            <person name="Wei C.-L."/>
            <person name="Han J."/>
            <person name="Detter J.C."/>
            <person name="Han C."/>
            <person name="Tapia R."/>
            <person name="Davenport K."/>
            <person name="Daligault H."/>
            <person name="Erkkila T."/>
            <person name="Gu W."/>
            <person name="Munk A.C.C."/>
            <person name="Teshima H."/>
            <person name="Xu Y."/>
            <person name="Chain P."/>
            <person name="Chen A."/>
            <person name="Krypides N."/>
            <person name="Mavromatis K."/>
            <person name="Markowitz V."/>
            <person name="Szeto E."/>
            <person name="Ivanova N."/>
            <person name="Mikhailova N."/>
            <person name="Ovchinnikova G."/>
            <person name="Pagani I."/>
            <person name="Pati A."/>
            <person name="Goodwin L."/>
            <person name="Peters L."/>
            <person name="Pitluck S."/>
            <person name="Woyke T."/>
            <person name="Kerfeld C."/>
        </authorList>
    </citation>
    <scope>NUCLEOTIDE SEQUENCE [LARGE SCALE GENOMIC DNA]</scope>
    <source>
        <strain evidence="6 7">PCC 7112</strain>
    </source>
</reference>
<dbReference type="InterPro" id="IPR011009">
    <property type="entry name" value="Kinase-like_dom_sf"/>
</dbReference>
<dbReference type="eggNOG" id="COG0515">
    <property type="taxonomic scope" value="Bacteria"/>
</dbReference>
<keyword evidence="7" id="KW-1185">Reference proteome</keyword>
<dbReference type="PRINTS" id="PR00320">
    <property type="entry name" value="GPROTEINBRPT"/>
</dbReference>
<feature type="repeat" description="WD" evidence="3">
    <location>
        <begin position="814"/>
        <end position="847"/>
    </location>
</feature>
<dbReference type="CDD" id="cd14014">
    <property type="entry name" value="STKc_PknB_like"/>
    <property type="match status" value="1"/>
</dbReference>
<keyword evidence="6" id="KW-0723">Serine/threonine-protein kinase</keyword>
<feature type="repeat" description="WD" evidence="3">
    <location>
        <begin position="646"/>
        <end position="687"/>
    </location>
</feature>
<dbReference type="Gene3D" id="1.10.510.10">
    <property type="entry name" value="Transferase(Phosphotransferase) domain 1"/>
    <property type="match status" value="1"/>
</dbReference>
<dbReference type="AlphaFoldDB" id="K9VR67"/>
<dbReference type="InterPro" id="IPR000719">
    <property type="entry name" value="Prot_kinase_dom"/>
</dbReference>
<dbReference type="InterPro" id="IPR011047">
    <property type="entry name" value="Quinoprotein_ADH-like_sf"/>
</dbReference>
<dbReference type="SMART" id="SM00320">
    <property type="entry name" value="WD40"/>
    <property type="match status" value="7"/>
</dbReference>
<dbReference type="Proteomes" id="UP000010478">
    <property type="component" value="Chromosome"/>
</dbReference>
<feature type="repeat" description="WD" evidence="3">
    <location>
        <begin position="605"/>
        <end position="646"/>
    </location>
</feature>
<dbReference type="SUPFAM" id="SSF56112">
    <property type="entry name" value="Protein kinase-like (PK-like)"/>
    <property type="match status" value="1"/>
</dbReference>
<dbReference type="PROSITE" id="PS50011">
    <property type="entry name" value="PROTEIN_KINASE_DOM"/>
    <property type="match status" value="1"/>
</dbReference>
<feature type="repeat" description="WD" evidence="3">
    <location>
        <begin position="563"/>
        <end position="604"/>
    </location>
</feature>
<dbReference type="PANTHER" id="PTHR22847:SF637">
    <property type="entry name" value="WD REPEAT DOMAIN 5B"/>
    <property type="match status" value="1"/>
</dbReference>
<dbReference type="InterPro" id="IPR018391">
    <property type="entry name" value="PQQ_b-propeller_rpt"/>
</dbReference>
<evidence type="ECO:0000256" key="1">
    <source>
        <dbReference type="ARBA" id="ARBA00022574"/>
    </source>
</evidence>
<keyword evidence="2" id="KW-0677">Repeat</keyword>
<dbReference type="CDD" id="cd00200">
    <property type="entry name" value="WD40"/>
    <property type="match status" value="1"/>
</dbReference>
<dbReference type="EMBL" id="CP003614">
    <property type="protein sequence ID" value="AFZ09715.1"/>
    <property type="molecule type" value="Genomic_DNA"/>
</dbReference>
<evidence type="ECO:0000256" key="2">
    <source>
        <dbReference type="ARBA" id="ARBA00022737"/>
    </source>
</evidence>
<dbReference type="InterPro" id="IPR001680">
    <property type="entry name" value="WD40_rpt"/>
</dbReference>
<dbReference type="PROSITE" id="PS00678">
    <property type="entry name" value="WD_REPEATS_1"/>
    <property type="match status" value="3"/>
</dbReference>
<proteinExistence type="predicted"/>
<feature type="repeat" description="WD" evidence="3">
    <location>
        <begin position="688"/>
        <end position="729"/>
    </location>
</feature>
<evidence type="ECO:0000313" key="6">
    <source>
        <dbReference type="EMBL" id="AFZ09715.1"/>
    </source>
</evidence>
<sequence>MVSQLLDGRYQIIEVIETGEFGQTYLAKDIRRPGEPQCFVKHLRPGTTEPKLINTTRRLFQKEAEVLEKLGQHDQIPQLFAYFEENEEFFLVESFVAGHSLSTEIVPGKPLSEEKMIALLKELLEILVFVHGQGVIHRDIKPANLIRRYSDNKLVLIDFGSVKEIHIAQRQAPVTVRIGTLEYMPIEQFQYNPQLNSDIYALGMIGIQAMTGLPAYDLPKLRDLKNSNKGEIVWRHLATCSQALADVLDNMVRYDFRERYQSAAEALADLRKIGDRSRARIPKLTIYREEVDRRSSSRGDITVVGRRILDELRVSLELLPEEAEAIEDEVLNPYRKYREKGERYEQSLQEAMQQEYPFSQETRDELKRLQQVLGLTDEDAAKIEELVIPKSLFAKLYKAISTVLEGHRNPSGPAASSAPHLELQASPAVSPQVNLNGKTDFSLAQPAPTGAALTERIASTAAIVPKETRKFNPYLAGATMAAILAAIGGIYGYLKWQEWQQRAQKESQQINQIEALYKASNYEGCISQIPTIANTSSSYSSAQKLQEQCQSGLRWKNAKVKNFAQHSDAVGSVAFSPDGLMLASGSKDKTIQIWDLATGKSLRTFPGDSSTIWSVAFDSNGTKLATGTGFWRVMLWDLKTGQVIRSLDHSASVWSVALSPDGQLVASGSGDKTTKISDAATGSVIQNLPDHTDFVYSVAFTPDGKSLVSASKDKTITIVDVATGRLLKTLQGHGEPVRSIAISPDGKTIVSGSYDESIKIWNLETGDLIRSIKGHSDDIVSVAISPDGKFIASGSKDKTIKIWDFATGELLNTLTGHSDEVYAVTFSPDGKTIASGSKDNTIKLWLR</sequence>
<protein>
    <submittedName>
        <fullName evidence="6">Serine/threonine protein kinase with WD40 repeats</fullName>
    </submittedName>
</protein>
<feature type="coiled-coil region" evidence="4">
    <location>
        <begin position="309"/>
        <end position="354"/>
    </location>
</feature>
<dbReference type="SMART" id="SM00220">
    <property type="entry name" value="S_TKc"/>
    <property type="match status" value="1"/>
</dbReference>
<dbReference type="SMART" id="SM00564">
    <property type="entry name" value="PQQ"/>
    <property type="match status" value="5"/>
</dbReference>
<dbReference type="OrthoDB" id="500858at2"/>
<accession>K9VR67</accession>
<dbReference type="InterPro" id="IPR020472">
    <property type="entry name" value="WD40_PAC1"/>
</dbReference>
<dbReference type="PROSITE" id="PS50082">
    <property type="entry name" value="WD_REPEATS_2"/>
    <property type="match status" value="7"/>
</dbReference>
<feature type="domain" description="Protein kinase" evidence="5">
    <location>
        <begin position="10"/>
        <end position="273"/>
    </location>
</feature>
<keyword evidence="6" id="KW-0418">Kinase</keyword>
<dbReference type="GO" id="GO:0005524">
    <property type="term" value="F:ATP binding"/>
    <property type="evidence" value="ECO:0007669"/>
    <property type="project" value="InterPro"/>
</dbReference>
<dbReference type="InterPro" id="IPR015943">
    <property type="entry name" value="WD40/YVTN_repeat-like_dom_sf"/>
</dbReference>
<evidence type="ECO:0000313" key="7">
    <source>
        <dbReference type="Proteomes" id="UP000010478"/>
    </source>
</evidence>
<dbReference type="eggNOG" id="COG2319">
    <property type="taxonomic scope" value="Bacteria"/>
</dbReference>
<name>K9VR67_9CYAN</name>
<dbReference type="PROSITE" id="PS50294">
    <property type="entry name" value="WD_REPEATS_REGION"/>
    <property type="match status" value="5"/>
</dbReference>
<keyword evidence="4" id="KW-0175">Coiled coil</keyword>
<keyword evidence="1 3" id="KW-0853">WD repeat</keyword>
<gene>
    <name evidence="6" type="ORF">Osc7112_5488</name>
</gene>
<dbReference type="Gene3D" id="3.30.200.20">
    <property type="entry name" value="Phosphorylase Kinase, domain 1"/>
    <property type="match status" value="1"/>
</dbReference>
<feature type="repeat" description="WD" evidence="3">
    <location>
        <begin position="730"/>
        <end position="771"/>
    </location>
</feature>
<organism evidence="6 7">
    <name type="scientific">Phormidium nigroviride PCC 7112</name>
    <dbReference type="NCBI Taxonomy" id="179408"/>
    <lineage>
        <taxon>Bacteria</taxon>
        <taxon>Bacillati</taxon>
        <taxon>Cyanobacteriota</taxon>
        <taxon>Cyanophyceae</taxon>
        <taxon>Oscillatoriophycideae</taxon>
        <taxon>Oscillatoriales</taxon>
        <taxon>Oscillatoriaceae</taxon>
        <taxon>Phormidium</taxon>
    </lineage>
</organism>
<dbReference type="HOGENOM" id="CLU_000288_135_4_3"/>
<dbReference type="SUPFAM" id="SSF50998">
    <property type="entry name" value="Quinoprotein alcohol dehydrogenase-like"/>
    <property type="match status" value="1"/>
</dbReference>
<dbReference type="Gene3D" id="2.130.10.10">
    <property type="entry name" value="YVTN repeat-like/Quinoprotein amine dehydrogenase"/>
    <property type="match status" value="2"/>
</dbReference>
<evidence type="ECO:0000259" key="5">
    <source>
        <dbReference type="PROSITE" id="PS50011"/>
    </source>
</evidence>
<dbReference type="InterPro" id="IPR019775">
    <property type="entry name" value="WD40_repeat_CS"/>
</dbReference>
<feature type="repeat" description="WD" evidence="3">
    <location>
        <begin position="772"/>
        <end position="813"/>
    </location>
</feature>
<dbReference type="PANTHER" id="PTHR22847">
    <property type="entry name" value="WD40 REPEAT PROTEIN"/>
    <property type="match status" value="1"/>
</dbReference>
<dbReference type="STRING" id="179408.Osc7112_5488"/>
<dbReference type="KEGG" id="oni:Osc7112_5488"/>